<proteinExistence type="predicted"/>
<sequence>MPLLDVPAPLVPYLRMAVGVFCSAVLIAAMGRVLDMPLLMAPFLATAALKHSAPHLPGVAPRRVVGGHVVGAVAGVAVGNLLGVGALAMALAAAGAAVAMMRLDVLHAPGVATAAVAIQYHGQIWFPLAVVLAGAATLVATTMLLTPLLHGHRYPVPRPRRGEPVAATS</sequence>
<comment type="caution">
    <text evidence="3">The sequence shown here is derived from an EMBL/GenBank/DDBJ whole genome shotgun (WGS) entry which is preliminary data.</text>
</comment>
<feature type="transmembrane region" description="Helical" evidence="1">
    <location>
        <begin position="128"/>
        <end position="151"/>
    </location>
</feature>
<protein>
    <submittedName>
        <fullName evidence="3">HPP family protein</fullName>
    </submittedName>
</protein>
<evidence type="ECO:0000313" key="3">
    <source>
        <dbReference type="EMBL" id="MDX8152339.1"/>
    </source>
</evidence>
<feature type="transmembrane region" description="Helical" evidence="1">
    <location>
        <begin position="73"/>
        <end position="98"/>
    </location>
</feature>
<keyword evidence="1" id="KW-0472">Membrane</keyword>
<keyword evidence="1" id="KW-0812">Transmembrane</keyword>
<dbReference type="RefSeq" id="WP_319954493.1">
    <property type="nucleotide sequence ID" value="NZ_JAXAVX010000005.1"/>
</dbReference>
<dbReference type="Pfam" id="PF04982">
    <property type="entry name" value="TM_HPP"/>
    <property type="match status" value="1"/>
</dbReference>
<dbReference type="EMBL" id="JAXAVX010000005">
    <property type="protein sequence ID" value="MDX8152339.1"/>
    <property type="molecule type" value="Genomic_DNA"/>
</dbReference>
<evidence type="ECO:0000256" key="1">
    <source>
        <dbReference type="SAM" id="Phobius"/>
    </source>
</evidence>
<name>A0ABU4VKX9_9ACTN</name>
<gene>
    <name evidence="3" type="ORF">SK069_12085</name>
</gene>
<keyword evidence="4" id="KW-1185">Reference proteome</keyword>
<dbReference type="InterPro" id="IPR007065">
    <property type="entry name" value="HPP"/>
</dbReference>
<feature type="domain" description="HPP transmembrane region" evidence="2">
    <location>
        <begin position="10"/>
        <end position="155"/>
    </location>
</feature>
<dbReference type="Proteomes" id="UP001277761">
    <property type="component" value="Unassembled WGS sequence"/>
</dbReference>
<evidence type="ECO:0000259" key="2">
    <source>
        <dbReference type="Pfam" id="PF04982"/>
    </source>
</evidence>
<dbReference type="PANTHER" id="PTHR33741">
    <property type="entry name" value="TRANSMEMBRANE PROTEIN DDB_G0269096-RELATED"/>
    <property type="match status" value="1"/>
</dbReference>
<evidence type="ECO:0000313" key="4">
    <source>
        <dbReference type="Proteomes" id="UP001277761"/>
    </source>
</evidence>
<keyword evidence="1" id="KW-1133">Transmembrane helix</keyword>
<reference evidence="3 4" key="1">
    <citation type="submission" date="2023-11" db="EMBL/GenBank/DDBJ databases">
        <authorList>
            <person name="Xu M."/>
            <person name="Jiang T."/>
        </authorList>
    </citation>
    <scope>NUCLEOTIDE SEQUENCE [LARGE SCALE GENOMIC DNA]</scope>
    <source>
        <strain evidence="3 4">SD</strain>
    </source>
</reference>
<dbReference type="InterPro" id="IPR058581">
    <property type="entry name" value="TM_HPP"/>
</dbReference>
<dbReference type="PANTHER" id="PTHR33741:SF5">
    <property type="entry name" value="TRANSMEMBRANE PROTEIN DDB_G0269096-RELATED"/>
    <property type="match status" value="1"/>
</dbReference>
<accession>A0ABU4VKX9</accession>
<organism evidence="3 4">
    <name type="scientific">Patulibacter brassicae</name>
    <dbReference type="NCBI Taxonomy" id="1705717"/>
    <lineage>
        <taxon>Bacteria</taxon>
        <taxon>Bacillati</taxon>
        <taxon>Actinomycetota</taxon>
        <taxon>Thermoleophilia</taxon>
        <taxon>Solirubrobacterales</taxon>
        <taxon>Patulibacteraceae</taxon>
        <taxon>Patulibacter</taxon>
    </lineage>
</organism>
<feature type="transmembrane region" description="Helical" evidence="1">
    <location>
        <begin position="12"/>
        <end position="29"/>
    </location>
</feature>